<dbReference type="GO" id="GO:0007420">
    <property type="term" value="P:brain development"/>
    <property type="evidence" value="ECO:0007669"/>
    <property type="project" value="Ensembl"/>
</dbReference>
<reference evidence="2" key="2">
    <citation type="submission" date="2025-08" db="UniProtKB">
        <authorList>
            <consortium name="Ensembl"/>
        </authorList>
    </citation>
    <scope>IDENTIFICATION</scope>
</reference>
<feature type="compositionally biased region" description="Basic and acidic residues" evidence="1">
    <location>
        <begin position="226"/>
        <end position="243"/>
    </location>
</feature>
<feature type="compositionally biased region" description="Low complexity" evidence="1">
    <location>
        <begin position="49"/>
        <end position="61"/>
    </location>
</feature>
<dbReference type="FunCoup" id="H3DJZ0">
    <property type="interactions" value="449"/>
</dbReference>
<dbReference type="GO" id="GO:0045995">
    <property type="term" value="P:regulation of embryonic development"/>
    <property type="evidence" value="ECO:0007669"/>
    <property type="project" value="Ensembl"/>
</dbReference>
<sequence>MVTRRLRSEYMKKFKDPKWETYTKCYEETLKYRLSRRLLEQTHKPWFWSGSDTDSDSGGRSPLPPPSHQAGAEPRGALGGQGLGPDGPVPGLPLQEEAGEIRVSAPRVGMEGKDGAGGTEGQEEAGAKQAGMPQSPKEPEKKAGQSKQRKASRSSRRCRRASGATAQPRGQDGKQRRPPFALYASGEKDASTAGRKTHNVCPAASTHEIHESALRAKMRREVERQIQTQRAERWRAKSADLVKGRKATHPEFNPWLTEYMRCFSVRSR</sequence>
<evidence type="ECO:0000313" key="2">
    <source>
        <dbReference type="Ensembl" id="ENSTNIP00000020836.1"/>
    </source>
</evidence>
<dbReference type="Proteomes" id="UP000007303">
    <property type="component" value="Unassembled WGS sequence"/>
</dbReference>
<dbReference type="OMA" id="FKWESES"/>
<organism evidence="2 3">
    <name type="scientific">Tetraodon nigroviridis</name>
    <name type="common">Spotted green pufferfish</name>
    <name type="synonym">Chelonodon nigroviridis</name>
    <dbReference type="NCBI Taxonomy" id="99883"/>
    <lineage>
        <taxon>Eukaryota</taxon>
        <taxon>Metazoa</taxon>
        <taxon>Chordata</taxon>
        <taxon>Craniata</taxon>
        <taxon>Vertebrata</taxon>
        <taxon>Euteleostomi</taxon>
        <taxon>Actinopterygii</taxon>
        <taxon>Neopterygii</taxon>
        <taxon>Teleostei</taxon>
        <taxon>Neoteleostei</taxon>
        <taxon>Acanthomorphata</taxon>
        <taxon>Eupercaria</taxon>
        <taxon>Tetraodontiformes</taxon>
        <taxon>Tetradontoidea</taxon>
        <taxon>Tetraodontidae</taxon>
        <taxon>Tetraodon</taxon>
    </lineage>
</organism>
<dbReference type="InterPro" id="IPR029774">
    <property type="entry name" value="CSAP"/>
</dbReference>
<evidence type="ECO:0000256" key="1">
    <source>
        <dbReference type="SAM" id="MobiDB-lite"/>
    </source>
</evidence>
<dbReference type="HOGENOM" id="CLU_054214_0_0_1"/>
<dbReference type="GO" id="GO:1901673">
    <property type="term" value="P:regulation of mitotic spindle assembly"/>
    <property type="evidence" value="ECO:0007669"/>
    <property type="project" value="TreeGrafter"/>
</dbReference>
<reference evidence="3" key="1">
    <citation type="journal article" date="2004" name="Nature">
        <title>Genome duplication in the teleost fish Tetraodon nigroviridis reveals the early vertebrate proto-karyotype.</title>
        <authorList>
            <person name="Jaillon O."/>
            <person name="Aury J.-M."/>
            <person name="Brunet F."/>
            <person name="Petit J.-L."/>
            <person name="Stange-Thomann N."/>
            <person name="Mauceli E."/>
            <person name="Bouneau L."/>
            <person name="Fischer C."/>
            <person name="Ozouf-Costaz C."/>
            <person name="Bernot A."/>
            <person name="Nicaud S."/>
            <person name="Jaffe D."/>
            <person name="Fisher S."/>
            <person name="Lutfalla G."/>
            <person name="Dossat C."/>
            <person name="Segurens B."/>
            <person name="Dasilva C."/>
            <person name="Salanoubat M."/>
            <person name="Levy M."/>
            <person name="Boudet N."/>
            <person name="Castellano S."/>
            <person name="Anthouard V."/>
            <person name="Jubin C."/>
            <person name="Castelli V."/>
            <person name="Katinka M."/>
            <person name="Vacherie B."/>
            <person name="Biemont C."/>
            <person name="Skalli Z."/>
            <person name="Cattolico L."/>
            <person name="Poulain J."/>
            <person name="De Berardinis V."/>
            <person name="Cruaud C."/>
            <person name="Duprat S."/>
            <person name="Brottier P."/>
            <person name="Coutanceau J.-P."/>
            <person name="Gouzy J."/>
            <person name="Parra G."/>
            <person name="Lardier G."/>
            <person name="Chapple C."/>
            <person name="McKernan K.J."/>
            <person name="McEwan P."/>
            <person name="Bosak S."/>
            <person name="Kellis M."/>
            <person name="Volff J.-N."/>
            <person name="Guigo R."/>
            <person name="Zody M.C."/>
            <person name="Mesirov J."/>
            <person name="Lindblad-Toh K."/>
            <person name="Birren B."/>
            <person name="Nusbaum C."/>
            <person name="Kahn D."/>
            <person name="Robinson-Rechavi M."/>
            <person name="Laudet V."/>
            <person name="Schachter V."/>
            <person name="Quetier F."/>
            <person name="Saurin W."/>
            <person name="Scarpelli C."/>
            <person name="Wincker P."/>
            <person name="Lander E.S."/>
            <person name="Weissenbach J."/>
            <person name="Roest Crollius H."/>
        </authorList>
    </citation>
    <scope>NUCLEOTIDE SEQUENCE [LARGE SCALE GENOMIC DNA]</scope>
</reference>
<feature type="region of interest" description="Disordered" evidence="1">
    <location>
        <begin position="226"/>
        <end position="245"/>
    </location>
</feature>
<protein>
    <submittedName>
        <fullName evidence="2">Centriole, cilia and spindle-associated protein b</fullName>
    </submittedName>
</protein>
<dbReference type="GO" id="GO:0048666">
    <property type="term" value="P:neuron development"/>
    <property type="evidence" value="ECO:0007669"/>
    <property type="project" value="Ensembl"/>
</dbReference>
<dbReference type="GO" id="GO:0005814">
    <property type="term" value="C:centriole"/>
    <property type="evidence" value="ECO:0007669"/>
    <property type="project" value="TreeGrafter"/>
</dbReference>
<keyword evidence="3" id="KW-1185">Reference proteome</keyword>
<dbReference type="Ensembl" id="ENSTNIT00000021069.1">
    <property type="protein sequence ID" value="ENSTNIP00000020836.1"/>
    <property type="gene ID" value="ENSTNIG00000017686.1"/>
</dbReference>
<evidence type="ECO:0000313" key="3">
    <source>
        <dbReference type="Proteomes" id="UP000007303"/>
    </source>
</evidence>
<proteinExistence type="predicted"/>
<dbReference type="Pfam" id="PF15748">
    <property type="entry name" value="CCSAP"/>
    <property type="match status" value="1"/>
</dbReference>
<dbReference type="InParanoid" id="H3DJZ0"/>
<dbReference type="AlphaFoldDB" id="H3DJZ0"/>
<feature type="compositionally biased region" description="Basic residues" evidence="1">
    <location>
        <begin position="147"/>
        <end position="160"/>
    </location>
</feature>
<dbReference type="GO" id="GO:0000226">
    <property type="term" value="P:microtubule cytoskeleton organization"/>
    <property type="evidence" value="ECO:0007669"/>
    <property type="project" value="Ensembl"/>
</dbReference>
<dbReference type="GO" id="GO:0008017">
    <property type="term" value="F:microtubule binding"/>
    <property type="evidence" value="ECO:0007669"/>
    <property type="project" value="TreeGrafter"/>
</dbReference>
<dbReference type="GO" id="GO:0036064">
    <property type="term" value="C:ciliary basal body"/>
    <property type="evidence" value="ECO:0007669"/>
    <property type="project" value="Ensembl"/>
</dbReference>
<reference evidence="2" key="3">
    <citation type="submission" date="2025-09" db="UniProtKB">
        <authorList>
            <consortium name="Ensembl"/>
        </authorList>
    </citation>
    <scope>IDENTIFICATION</scope>
</reference>
<dbReference type="GO" id="GO:0005819">
    <property type="term" value="C:spindle"/>
    <property type="evidence" value="ECO:0007669"/>
    <property type="project" value="TreeGrafter"/>
</dbReference>
<dbReference type="GO" id="GO:0061371">
    <property type="term" value="P:determination of heart left/right asymmetry"/>
    <property type="evidence" value="ECO:0007669"/>
    <property type="project" value="Ensembl"/>
</dbReference>
<feature type="region of interest" description="Disordered" evidence="1">
    <location>
        <begin position="43"/>
        <end position="207"/>
    </location>
</feature>
<name>H3DJZ0_TETNG</name>
<dbReference type="GeneTree" id="ENSGT00390000003512"/>
<accession>H3DJZ0</accession>
<dbReference type="GO" id="GO:0035869">
    <property type="term" value="C:ciliary transition zone"/>
    <property type="evidence" value="ECO:0007669"/>
    <property type="project" value="TreeGrafter"/>
</dbReference>
<dbReference type="PANTHER" id="PTHR31022:SF5">
    <property type="entry name" value="CENTRIOLE, CILIA AND SPINDLE-ASSOCIATED PROTEIN-RELATED"/>
    <property type="match status" value="1"/>
</dbReference>
<dbReference type="GO" id="GO:0003341">
    <property type="term" value="P:cilium movement"/>
    <property type="evidence" value="ECO:0007669"/>
    <property type="project" value="Ensembl"/>
</dbReference>
<dbReference type="PANTHER" id="PTHR31022">
    <property type="entry name" value="CENTRIOLE, CILIA AND SPINDLE-ASSOCIATED PROTEIN"/>
    <property type="match status" value="1"/>
</dbReference>